<feature type="transmembrane region" description="Helical" evidence="1">
    <location>
        <begin position="241"/>
        <end position="261"/>
    </location>
</feature>
<name>A0ABM1J7Z0_POLDO</name>
<dbReference type="RefSeq" id="XP_015188578.1">
    <property type="nucleotide sequence ID" value="XM_015333092.1"/>
</dbReference>
<dbReference type="InterPro" id="IPR052728">
    <property type="entry name" value="O2_lipid_transport_reg"/>
</dbReference>
<accession>A0ABM1J7Z0</accession>
<dbReference type="InterPro" id="IPR002656">
    <property type="entry name" value="Acyl_transf_3_dom"/>
</dbReference>
<proteinExistence type="predicted"/>
<keyword evidence="1" id="KW-0472">Membrane</keyword>
<protein>
    <submittedName>
        <fullName evidence="4">Nose resistant to fluoxetine protein 6-like</fullName>
    </submittedName>
</protein>
<dbReference type="Proteomes" id="UP000694924">
    <property type="component" value="Unplaced"/>
</dbReference>
<dbReference type="GeneID" id="107072834"/>
<feature type="transmembrane region" description="Helical" evidence="1">
    <location>
        <begin position="268"/>
        <end position="291"/>
    </location>
</feature>
<sequence>MIIGTAYDVLIYQKHLKKDEKYLQKPTNDNSLTIEDPKALDNSNKNHMKKLKYHRFFSKIFIAFSVYSNTKIIFSTKSEDSDILAIHGIRFLTMIWIILVHMCLYLEYFYDNKQILVRNLDGFFTQVIINGTTGVDTFFCFGSFLVAYLYFKKYTIKNIHEPNNYLNVIKLYFIALLKRFIRLTPPYMIIIGLLQIITTWYSKTSLFPIMERNHENCQSYWWRNFLYIQNLFSLQNMCMSWSWYLANDMQYFVIINFLLYLSSTYFKIAASLLGLLFTSSIILTGYISYIYNYVPTVDKIINLMDVIYYPPWIRIGPSLVGVITAFIVIKLNNKLLWKKKTIIFFSILASLCNLLVLFGLYERRISVLNAAIYVALSRTVWAIGIAWLLIACCTNNGGIVNSILSWKVWIPFSRLTYAAYLINPIVISSVNFLNDTSLHFNIPLLGILGLGNVVLIYICSYIVSLMFELPYINLMKEGMKYLN</sequence>
<organism evidence="3 4">
    <name type="scientific">Polistes dominula</name>
    <name type="common">European paper wasp</name>
    <name type="synonym">Vespa dominula</name>
    <dbReference type="NCBI Taxonomy" id="743375"/>
    <lineage>
        <taxon>Eukaryota</taxon>
        <taxon>Metazoa</taxon>
        <taxon>Ecdysozoa</taxon>
        <taxon>Arthropoda</taxon>
        <taxon>Hexapoda</taxon>
        <taxon>Insecta</taxon>
        <taxon>Pterygota</taxon>
        <taxon>Neoptera</taxon>
        <taxon>Endopterygota</taxon>
        <taxon>Hymenoptera</taxon>
        <taxon>Apocrita</taxon>
        <taxon>Aculeata</taxon>
        <taxon>Vespoidea</taxon>
        <taxon>Vespidae</taxon>
        <taxon>Polistinae</taxon>
        <taxon>Polistini</taxon>
        <taxon>Polistes</taxon>
    </lineage>
</organism>
<feature type="transmembrane region" description="Helical" evidence="1">
    <location>
        <begin position="445"/>
        <end position="467"/>
    </location>
</feature>
<keyword evidence="1" id="KW-1133">Transmembrane helix</keyword>
<evidence type="ECO:0000256" key="1">
    <source>
        <dbReference type="SAM" id="Phobius"/>
    </source>
</evidence>
<dbReference type="Pfam" id="PF01757">
    <property type="entry name" value="Acyl_transf_3"/>
    <property type="match status" value="1"/>
</dbReference>
<dbReference type="PANTHER" id="PTHR11161">
    <property type="entry name" value="O-ACYLTRANSFERASE"/>
    <property type="match status" value="1"/>
</dbReference>
<feature type="transmembrane region" description="Helical" evidence="1">
    <location>
        <begin position="381"/>
        <end position="403"/>
    </location>
</feature>
<feature type="transmembrane region" description="Helical" evidence="1">
    <location>
        <begin position="415"/>
        <end position="433"/>
    </location>
</feature>
<feature type="domain" description="Acyltransferase 3" evidence="2">
    <location>
        <begin position="84"/>
        <end position="460"/>
    </location>
</feature>
<dbReference type="PANTHER" id="PTHR11161:SF72">
    <property type="entry name" value="FI21449P1"/>
    <property type="match status" value="1"/>
</dbReference>
<feature type="transmembrane region" description="Helical" evidence="1">
    <location>
        <begin position="311"/>
        <end position="329"/>
    </location>
</feature>
<keyword evidence="1" id="KW-0812">Transmembrane</keyword>
<feature type="transmembrane region" description="Helical" evidence="1">
    <location>
        <begin position="341"/>
        <end position="361"/>
    </location>
</feature>
<evidence type="ECO:0000259" key="2">
    <source>
        <dbReference type="Pfam" id="PF01757"/>
    </source>
</evidence>
<feature type="transmembrane region" description="Helical" evidence="1">
    <location>
        <begin position="88"/>
        <end position="108"/>
    </location>
</feature>
<feature type="transmembrane region" description="Helical" evidence="1">
    <location>
        <begin position="128"/>
        <end position="151"/>
    </location>
</feature>
<reference evidence="4" key="1">
    <citation type="submission" date="2025-08" db="UniProtKB">
        <authorList>
            <consortium name="RefSeq"/>
        </authorList>
    </citation>
    <scope>IDENTIFICATION</scope>
    <source>
        <tissue evidence="4">Whole body</tissue>
    </source>
</reference>
<evidence type="ECO:0000313" key="4">
    <source>
        <dbReference type="RefSeq" id="XP_015188578.1"/>
    </source>
</evidence>
<keyword evidence="3" id="KW-1185">Reference proteome</keyword>
<feature type="transmembrane region" description="Helical" evidence="1">
    <location>
        <begin position="180"/>
        <end position="201"/>
    </location>
</feature>
<gene>
    <name evidence="4" type="primary">LOC107072834</name>
</gene>
<evidence type="ECO:0000313" key="3">
    <source>
        <dbReference type="Proteomes" id="UP000694924"/>
    </source>
</evidence>